<dbReference type="EMBL" id="CP037954">
    <property type="protein sequence ID" value="QBO59368.1"/>
    <property type="molecule type" value="Genomic_DNA"/>
</dbReference>
<reference evidence="1 2" key="1">
    <citation type="submission" date="2019-03" db="EMBL/GenBank/DDBJ databases">
        <authorList>
            <person name="Kim H."/>
            <person name="Yu S.-M."/>
        </authorList>
    </citation>
    <scope>NUCLEOTIDE SEQUENCE [LARGE SCALE GENOMIC DNA]</scope>
    <source>
        <strain evidence="1 2">NBC122</strain>
    </source>
</reference>
<accession>A0A4P6ZID5</accession>
<evidence type="ECO:0008006" key="3">
    <source>
        <dbReference type="Google" id="ProtNLM"/>
    </source>
</evidence>
<proteinExistence type="predicted"/>
<dbReference type="AlphaFoldDB" id="A0A4P6ZID5"/>
<dbReference type="SUPFAM" id="SSF82185">
    <property type="entry name" value="Histone H3 K4-specific methyltransferase SET7/9 N-terminal domain"/>
    <property type="match status" value="1"/>
</dbReference>
<keyword evidence="2" id="KW-1185">Reference proteome</keyword>
<dbReference type="KEGG" id="csal:NBC122_02564"/>
<evidence type="ECO:0000313" key="1">
    <source>
        <dbReference type="EMBL" id="QBO59368.1"/>
    </source>
</evidence>
<dbReference type="Gene3D" id="3.90.930.1">
    <property type="match status" value="1"/>
</dbReference>
<organism evidence="1 2">
    <name type="scientific">Chryseobacterium salivictor</name>
    <dbReference type="NCBI Taxonomy" id="2547600"/>
    <lineage>
        <taxon>Bacteria</taxon>
        <taxon>Pseudomonadati</taxon>
        <taxon>Bacteroidota</taxon>
        <taxon>Flavobacteriia</taxon>
        <taxon>Flavobacteriales</taxon>
        <taxon>Weeksellaceae</taxon>
        <taxon>Chryseobacterium group</taxon>
        <taxon>Chryseobacterium</taxon>
    </lineage>
</organism>
<dbReference type="Pfam" id="PF07661">
    <property type="entry name" value="MORN_2"/>
    <property type="match status" value="2"/>
</dbReference>
<name>A0A4P6ZID5_9FLAO</name>
<sequence length="280" mass="32995">MKPFITIFVLILGFGLGHAQIKEKKEYYSNGTLKHHSYYKTDSDGWPVREGKWKDYYDNGNLQYFTFYVKGKREGKEEKYYETGELESVESYKNGMSQNDEKTYYKNGKEVTAVKNSLGQKIKTTNVNAHFVQVDFPAERQSIQLFTNPLKVEGYYFSGLKFKVPEDGYLYWNFQLQKNNEVDNFYIVSADAEDHDLDKRYFTRMAFKISKDKDQFSDWIIQKSSEKLKANTEYVIYFKSKEVKPRPEKLTFELKLSATNEEKLGAFFKNSFEGGLLRDY</sequence>
<gene>
    <name evidence="1" type="ORF">NBC122_02564</name>
</gene>
<dbReference type="OrthoDB" id="7342920at2"/>
<evidence type="ECO:0000313" key="2">
    <source>
        <dbReference type="Proteomes" id="UP000294419"/>
    </source>
</evidence>
<dbReference type="Proteomes" id="UP000294419">
    <property type="component" value="Chromosome"/>
</dbReference>
<protein>
    <recommendedName>
        <fullName evidence="3">MORN repeat variant</fullName>
    </recommendedName>
</protein>
<dbReference type="InterPro" id="IPR011652">
    <property type="entry name" value="MORN_2"/>
</dbReference>
<dbReference type="RefSeq" id="WP_133440716.1">
    <property type="nucleotide sequence ID" value="NZ_CP037954.1"/>
</dbReference>